<dbReference type="SUPFAM" id="SSF57501">
    <property type="entry name" value="Cystine-knot cytokines"/>
    <property type="match status" value="1"/>
</dbReference>
<dbReference type="Pfam" id="PF06083">
    <property type="entry name" value="IL17"/>
    <property type="match status" value="1"/>
</dbReference>
<dbReference type="EMBL" id="BEZZ01000331">
    <property type="protein sequence ID" value="GCC30907.1"/>
    <property type="molecule type" value="Genomic_DNA"/>
</dbReference>
<keyword evidence="3" id="KW-0202">Cytokine</keyword>
<keyword evidence="4" id="KW-0964">Secreted</keyword>
<keyword evidence="8" id="KW-1185">Reference proteome</keyword>
<reference evidence="7 8" key="1">
    <citation type="journal article" date="2018" name="Nat. Ecol. Evol.">
        <title>Shark genomes provide insights into elasmobranch evolution and the origin of vertebrates.</title>
        <authorList>
            <person name="Hara Y"/>
            <person name="Yamaguchi K"/>
            <person name="Onimaru K"/>
            <person name="Kadota M"/>
            <person name="Koyanagi M"/>
            <person name="Keeley SD"/>
            <person name="Tatsumi K"/>
            <person name="Tanaka K"/>
            <person name="Motone F"/>
            <person name="Kageyama Y"/>
            <person name="Nozu R"/>
            <person name="Adachi N"/>
            <person name="Nishimura O"/>
            <person name="Nakagawa R"/>
            <person name="Tanegashima C"/>
            <person name="Kiyatake I"/>
            <person name="Matsumoto R"/>
            <person name="Murakumo K"/>
            <person name="Nishida K"/>
            <person name="Terakita A"/>
            <person name="Kuratani S"/>
            <person name="Sato K"/>
            <person name="Hyodo S Kuraku.S."/>
        </authorList>
    </citation>
    <scope>NUCLEOTIDE SEQUENCE [LARGE SCALE GENOMIC DNA]</scope>
</reference>
<comment type="caution">
    <text evidence="7">The sequence shown here is derived from an EMBL/GenBank/DDBJ whole genome shotgun (WGS) entry which is preliminary data.</text>
</comment>
<dbReference type="STRING" id="137246.A0A401SKJ3"/>
<comment type="similarity">
    <text evidence="2">Belongs to the IL-17 family.</text>
</comment>
<proteinExistence type="inferred from homology"/>
<accession>A0A401SKJ3</accession>
<evidence type="ECO:0000256" key="1">
    <source>
        <dbReference type="ARBA" id="ARBA00004613"/>
    </source>
</evidence>
<gene>
    <name evidence="7" type="ORF">chiPu_0009361</name>
</gene>
<dbReference type="GO" id="GO:0005615">
    <property type="term" value="C:extracellular space"/>
    <property type="evidence" value="ECO:0007669"/>
    <property type="project" value="UniProtKB-KW"/>
</dbReference>
<evidence type="ECO:0000313" key="7">
    <source>
        <dbReference type="EMBL" id="GCC30907.1"/>
    </source>
</evidence>
<evidence type="ECO:0000256" key="6">
    <source>
        <dbReference type="SAM" id="SignalP"/>
    </source>
</evidence>
<dbReference type="AlphaFoldDB" id="A0A401SKJ3"/>
<feature type="chain" id="PRO_5019000668" evidence="6">
    <location>
        <begin position="23"/>
        <end position="160"/>
    </location>
</feature>
<dbReference type="Gene3D" id="2.10.90.10">
    <property type="entry name" value="Cystine-knot cytokines"/>
    <property type="match status" value="1"/>
</dbReference>
<organism evidence="7 8">
    <name type="scientific">Chiloscyllium punctatum</name>
    <name type="common">Brownbanded bambooshark</name>
    <name type="synonym">Hemiscyllium punctatum</name>
    <dbReference type="NCBI Taxonomy" id="137246"/>
    <lineage>
        <taxon>Eukaryota</taxon>
        <taxon>Metazoa</taxon>
        <taxon>Chordata</taxon>
        <taxon>Craniata</taxon>
        <taxon>Vertebrata</taxon>
        <taxon>Chondrichthyes</taxon>
        <taxon>Elasmobranchii</taxon>
        <taxon>Galeomorphii</taxon>
        <taxon>Galeoidea</taxon>
        <taxon>Orectolobiformes</taxon>
        <taxon>Hemiscylliidae</taxon>
        <taxon>Chiloscyllium</taxon>
    </lineage>
</organism>
<dbReference type="GO" id="GO:0005125">
    <property type="term" value="F:cytokine activity"/>
    <property type="evidence" value="ECO:0007669"/>
    <property type="project" value="UniProtKB-KW"/>
</dbReference>
<evidence type="ECO:0000256" key="4">
    <source>
        <dbReference type="ARBA" id="ARBA00022525"/>
    </source>
</evidence>
<dbReference type="InterPro" id="IPR029034">
    <property type="entry name" value="Cystine-knot_cytokine"/>
</dbReference>
<comment type="subcellular location">
    <subcellularLocation>
        <location evidence="1">Secreted</location>
    </subcellularLocation>
</comment>
<dbReference type="GO" id="GO:0006954">
    <property type="term" value="P:inflammatory response"/>
    <property type="evidence" value="ECO:0007669"/>
    <property type="project" value="InterPro"/>
</dbReference>
<evidence type="ECO:0000256" key="3">
    <source>
        <dbReference type="ARBA" id="ARBA00022514"/>
    </source>
</evidence>
<protein>
    <submittedName>
        <fullName evidence="7">Uncharacterized protein</fullName>
    </submittedName>
</protein>
<keyword evidence="5 6" id="KW-0732">Signal</keyword>
<evidence type="ECO:0000256" key="5">
    <source>
        <dbReference type="ARBA" id="ARBA00022729"/>
    </source>
</evidence>
<dbReference type="OrthoDB" id="6038945at2759"/>
<evidence type="ECO:0000256" key="2">
    <source>
        <dbReference type="ARBA" id="ARBA00007236"/>
    </source>
</evidence>
<dbReference type="PRINTS" id="PR01932">
    <property type="entry name" value="INTRLEUKIN17"/>
</dbReference>
<evidence type="ECO:0000313" key="8">
    <source>
        <dbReference type="Proteomes" id="UP000287033"/>
    </source>
</evidence>
<dbReference type="InterPro" id="IPR020440">
    <property type="entry name" value="IL-17_chr"/>
</dbReference>
<feature type="signal peptide" evidence="6">
    <location>
        <begin position="1"/>
        <end position="22"/>
    </location>
</feature>
<dbReference type="InterPro" id="IPR010345">
    <property type="entry name" value="IL-17_fam"/>
</dbReference>
<name>A0A401SKJ3_CHIPU</name>
<dbReference type="Proteomes" id="UP000287033">
    <property type="component" value="Unassembled WGS sequence"/>
</dbReference>
<dbReference type="OMA" id="ERSTSPW"/>
<sequence>MYFKVEWVVCLVLLSKVHLSSGAKKLCAEPSNKELSWKLNNQVPLSGVSSARHLEPGKAFNTTHQHTAQIGERSTSPWSYRINEDQARYPRKLMEAYCLHKGCLGPDGLIDNTVMSVPYHTSVLVLRRTRRCKHKTYIYKPVQEKIPVFCVCVMHNVATI</sequence>